<dbReference type="PANTHER" id="PTHR30204:SF69">
    <property type="entry name" value="MERR-FAMILY TRANSCRIPTIONAL REGULATOR"/>
    <property type="match status" value="1"/>
</dbReference>
<dbReference type="SUPFAM" id="SSF46955">
    <property type="entry name" value="Putative DNA-binding domain"/>
    <property type="match status" value="1"/>
</dbReference>
<evidence type="ECO:0000259" key="5">
    <source>
        <dbReference type="PROSITE" id="PS50937"/>
    </source>
</evidence>
<evidence type="ECO:0000313" key="6">
    <source>
        <dbReference type="EMBL" id="BDL44742.1"/>
    </source>
</evidence>
<dbReference type="PROSITE" id="PS00552">
    <property type="entry name" value="HTH_MERR_1"/>
    <property type="match status" value="1"/>
</dbReference>
<dbReference type="InterPro" id="IPR047057">
    <property type="entry name" value="MerR_fam"/>
</dbReference>
<dbReference type="EMBL" id="AP025943">
    <property type="protein sequence ID" value="BDL44742.1"/>
    <property type="molecule type" value="Genomic_DNA"/>
</dbReference>
<dbReference type="InterPro" id="IPR009061">
    <property type="entry name" value="DNA-bd_dom_put_sf"/>
</dbReference>
<gene>
    <name evidence="6" type="ORF">Abiwalacus_23160</name>
</gene>
<reference evidence="6" key="1">
    <citation type="submission" date="2022-06" db="EMBL/GenBank/DDBJ databases">
        <title>Akkermansia biwalacus sp. nov., an anaerobic mucin-degrading bacterium isolated from human intestine.</title>
        <authorList>
            <person name="Kobayashi Y."/>
            <person name="Inoue S."/>
            <person name="Kawahara T."/>
            <person name="Kohda N."/>
        </authorList>
    </citation>
    <scope>NUCLEOTIDE SEQUENCE</scope>
    <source>
        <strain evidence="6">WON2089</strain>
    </source>
</reference>
<keyword evidence="4" id="KW-0804">Transcription</keyword>
<evidence type="ECO:0000256" key="2">
    <source>
        <dbReference type="ARBA" id="ARBA00023015"/>
    </source>
</evidence>
<dbReference type="PROSITE" id="PS50937">
    <property type="entry name" value="HTH_MERR_2"/>
    <property type="match status" value="1"/>
</dbReference>
<evidence type="ECO:0000256" key="4">
    <source>
        <dbReference type="ARBA" id="ARBA00023163"/>
    </source>
</evidence>
<dbReference type="Pfam" id="PF13411">
    <property type="entry name" value="MerR_1"/>
    <property type="match status" value="1"/>
</dbReference>
<sequence length="270" mass="31593">MDKKHLLTIGNISKQTGVHIKSLRYYDKIGILPPAHVDTETGYRYYDFSQIQLVEAIQLCVELDIPLNRFTEFLTEDKKSIRYGKLIAYGSMLADEKIRAINTKLHILDEMQKHIRHAENYRFHNGPIKLAIPEKYCWALPYRGRQRSTEYHLKFNRALEDISRRGLKTGSEAGILMMSRGGVTERFLYIEVDMEQSREPLPEEIIHLQELSCVCMKTDHSDIEQAAFLFPDLFSREYDRIVMETELFPDHYYFSHPHYEIRCSVPDGGA</sequence>
<proteinExistence type="predicted"/>
<dbReference type="Gene3D" id="1.10.1660.10">
    <property type="match status" value="1"/>
</dbReference>
<accession>A0ABM7ZIX7</accession>
<organism evidence="6 7">
    <name type="scientific">Akkermansia biwaensis</name>
    <dbReference type="NCBI Taxonomy" id="2946555"/>
    <lineage>
        <taxon>Bacteria</taxon>
        <taxon>Pseudomonadati</taxon>
        <taxon>Verrucomicrobiota</taxon>
        <taxon>Verrucomicrobiia</taxon>
        <taxon>Verrucomicrobiales</taxon>
        <taxon>Akkermansiaceae</taxon>
        <taxon>Akkermansia</taxon>
    </lineage>
</organism>
<name>A0ABM7ZIX7_9BACT</name>
<evidence type="ECO:0000313" key="7">
    <source>
        <dbReference type="Proteomes" id="UP001062263"/>
    </source>
</evidence>
<evidence type="ECO:0000256" key="3">
    <source>
        <dbReference type="ARBA" id="ARBA00023125"/>
    </source>
</evidence>
<dbReference type="InterPro" id="IPR000551">
    <property type="entry name" value="MerR-type_HTH_dom"/>
</dbReference>
<keyword evidence="1" id="KW-0678">Repressor</keyword>
<dbReference type="Proteomes" id="UP001062263">
    <property type="component" value="Chromosome"/>
</dbReference>
<keyword evidence="2" id="KW-0805">Transcription regulation</keyword>
<protein>
    <submittedName>
        <fullName evidence="6">Transcriptional regulator</fullName>
    </submittedName>
</protein>
<dbReference type="PANTHER" id="PTHR30204">
    <property type="entry name" value="REDOX-CYCLING DRUG-SENSING TRANSCRIPTIONAL ACTIVATOR SOXR"/>
    <property type="match status" value="1"/>
</dbReference>
<keyword evidence="7" id="KW-1185">Reference proteome</keyword>
<evidence type="ECO:0000256" key="1">
    <source>
        <dbReference type="ARBA" id="ARBA00022491"/>
    </source>
</evidence>
<dbReference type="RefSeq" id="WP_215433693.1">
    <property type="nucleotide sequence ID" value="NZ_AP025943.1"/>
</dbReference>
<dbReference type="SMART" id="SM00422">
    <property type="entry name" value="HTH_MERR"/>
    <property type="match status" value="1"/>
</dbReference>
<feature type="domain" description="HTH merR-type" evidence="5">
    <location>
        <begin position="6"/>
        <end position="76"/>
    </location>
</feature>
<keyword evidence="3" id="KW-0238">DNA-binding</keyword>